<reference evidence="1" key="1">
    <citation type="submission" date="2022-12" db="EMBL/GenBank/DDBJ databases">
        <title>Genome Sequence of Lasiodiplodia mahajangana.</title>
        <authorList>
            <person name="Buettner E."/>
        </authorList>
    </citation>
    <scope>NUCLEOTIDE SEQUENCE</scope>
    <source>
        <strain evidence="1">VT137</strain>
    </source>
</reference>
<gene>
    <name evidence="1" type="ORF">O1611_g7470</name>
</gene>
<name>A0ACC2JF76_9PEZI</name>
<accession>A0ACC2JF76</accession>
<evidence type="ECO:0000313" key="2">
    <source>
        <dbReference type="Proteomes" id="UP001153332"/>
    </source>
</evidence>
<keyword evidence="2" id="KW-1185">Reference proteome</keyword>
<dbReference type="EMBL" id="JAPUUL010001989">
    <property type="protein sequence ID" value="KAJ8126168.1"/>
    <property type="molecule type" value="Genomic_DNA"/>
</dbReference>
<evidence type="ECO:0000313" key="1">
    <source>
        <dbReference type="EMBL" id="KAJ8126168.1"/>
    </source>
</evidence>
<dbReference type="Proteomes" id="UP001153332">
    <property type="component" value="Unassembled WGS sequence"/>
</dbReference>
<comment type="caution">
    <text evidence="1">The sequence shown here is derived from an EMBL/GenBank/DDBJ whole genome shotgun (WGS) entry which is preliminary data.</text>
</comment>
<protein>
    <submittedName>
        <fullName evidence="1">Uncharacterized protein</fullName>
    </submittedName>
</protein>
<organism evidence="1 2">
    <name type="scientific">Lasiodiplodia mahajangana</name>
    <dbReference type="NCBI Taxonomy" id="1108764"/>
    <lineage>
        <taxon>Eukaryota</taxon>
        <taxon>Fungi</taxon>
        <taxon>Dikarya</taxon>
        <taxon>Ascomycota</taxon>
        <taxon>Pezizomycotina</taxon>
        <taxon>Dothideomycetes</taxon>
        <taxon>Dothideomycetes incertae sedis</taxon>
        <taxon>Botryosphaeriales</taxon>
        <taxon>Botryosphaeriaceae</taxon>
        <taxon>Lasiodiplodia</taxon>
    </lineage>
</organism>
<proteinExistence type="predicted"/>
<sequence>MSFGTCSFDILDHEDKLLVELKGRLDIRCHYFEATFQGTVNRAVAAKLAASMKEAATCGDGKDGNNENEKSDSKVPRARLVGKRCAGAGWCDETIKGIDVPIKDMGKLFRVLGIEDVDEETADKKGGLTKFAQRLMMR</sequence>